<dbReference type="Pfam" id="PF01262">
    <property type="entry name" value="AlaDh_PNT_C"/>
    <property type="match status" value="1"/>
</dbReference>
<proteinExistence type="inferred from homology"/>
<comment type="similarity">
    <text evidence="1 4">Belongs to the AlaDH/PNT family.</text>
</comment>
<dbReference type="PRINTS" id="PR00411">
    <property type="entry name" value="PNDRDTASEI"/>
</dbReference>
<dbReference type="PANTHER" id="PTHR42795">
    <property type="entry name" value="ALANINE DEHYDROGENASE"/>
    <property type="match status" value="1"/>
</dbReference>
<dbReference type="RefSeq" id="WP_264227148.1">
    <property type="nucleotide sequence ID" value="NZ_CP107716.1"/>
</dbReference>
<gene>
    <name evidence="7" type="primary">ald</name>
    <name evidence="7" type="ORF">OF122_07485</name>
</gene>
<name>A0ABY6IW28_9HYPH</name>
<sequence length="372" mass="38246">MRIGVPREIKNHEYRVGLTPESAAELGAAGHDVLIETGAGAGIGAADAAYEAAGAKIAPDAGRVFSESEMIVKVKEPQAAERAMLSKGQILFTYLHLAPDPDQTADLVKSGAVCIAYETVTEPSGGLPLLKPMSQVAGRMSIQAGATALEKSHGGRGVLLGGVPGVHPAKVAVLGGGVVGFHAAQMAVGMQADVTILDKSPAALERLSNHFGASARVLYSNRAAVATAIAEADLVIGAVLVPGAAAPKLVTREMLATMQPGAVLVDVAIDQGGCFETSKPTTHANPTYVVDDIVHYCVANMPGGVARTSTYALNNVTLPFTLALANKGWKQALADDAHLRNGLNVAHGAVTCEPVAQVLGYNYLPAEQALAR</sequence>
<dbReference type="GO" id="GO:0000286">
    <property type="term" value="F:alanine dehydrogenase activity"/>
    <property type="evidence" value="ECO:0007669"/>
    <property type="project" value="UniProtKB-EC"/>
</dbReference>
<protein>
    <recommendedName>
        <fullName evidence="2 4">Alanine dehydrogenase</fullName>
        <ecNumber evidence="2 4">1.4.1.1</ecNumber>
    </recommendedName>
</protein>
<keyword evidence="8" id="KW-1185">Reference proteome</keyword>
<dbReference type="InterPro" id="IPR008141">
    <property type="entry name" value="Ala_DH"/>
</dbReference>
<evidence type="ECO:0000259" key="5">
    <source>
        <dbReference type="SMART" id="SM01002"/>
    </source>
</evidence>
<dbReference type="SUPFAM" id="SSF51735">
    <property type="entry name" value="NAD(P)-binding Rossmann-fold domains"/>
    <property type="match status" value="1"/>
</dbReference>
<accession>A0ABY6IW28</accession>
<evidence type="ECO:0000313" key="7">
    <source>
        <dbReference type="EMBL" id="UYQ73587.1"/>
    </source>
</evidence>
<feature type="domain" description="Alanine dehydrogenase/pyridine nucleotide transhydrogenase NAD(H)-binding" evidence="5">
    <location>
        <begin position="149"/>
        <end position="297"/>
    </location>
</feature>
<dbReference type="Proteomes" id="UP001163882">
    <property type="component" value="Chromosome"/>
</dbReference>
<dbReference type="InterPro" id="IPR007698">
    <property type="entry name" value="AlaDH/PNT_NAD(H)-bd"/>
</dbReference>
<comment type="catalytic activity">
    <reaction evidence="4">
        <text>L-alanine + NAD(+) + H2O = pyruvate + NH4(+) + NADH + H(+)</text>
        <dbReference type="Rhea" id="RHEA:18405"/>
        <dbReference type="ChEBI" id="CHEBI:15361"/>
        <dbReference type="ChEBI" id="CHEBI:15377"/>
        <dbReference type="ChEBI" id="CHEBI:15378"/>
        <dbReference type="ChEBI" id="CHEBI:28938"/>
        <dbReference type="ChEBI" id="CHEBI:57540"/>
        <dbReference type="ChEBI" id="CHEBI:57945"/>
        <dbReference type="ChEBI" id="CHEBI:57972"/>
        <dbReference type="EC" id="1.4.1.1"/>
    </reaction>
</comment>
<dbReference type="InterPro" id="IPR036291">
    <property type="entry name" value="NAD(P)-bd_dom_sf"/>
</dbReference>
<dbReference type="PANTHER" id="PTHR42795:SF1">
    <property type="entry name" value="ALANINE DEHYDROGENASE"/>
    <property type="match status" value="1"/>
</dbReference>
<dbReference type="Gene3D" id="3.40.50.720">
    <property type="entry name" value="NAD(P)-binding Rossmann-like Domain"/>
    <property type="match status" value="2"/>
</dbReference>
<dbReference type="SMART" id="SM01002">
    <property type="entry name" value="AlaDh_PNT_C"/>
    <property type="match status" value="1"/>
</dbReference>
<dbReference type="SUPFAM" id="SSF52283">
    <property type="entry name" value="Formate/glycerate dehydrogenase catalytic domain-like"/>
    <property type="match status" value="1"/>
</dbReference>
<keyword evidence="3 4" id="KW-0560">Oxidoreductase</keyword>
<evidence type="ECO:0000259" key="6">
    <source>
        <dbReference type="SMART" id="SM01003"/>
    </source>
</evidence>
<reference evidence="7" key="1">
    <citation type="submission" date="2022-10" db="EMBL/GenBank/DDBJ databases">
        <title>YIM 151497 complete genome.</title>
        <authorList>
            <person name="Chen X."/>
        </authorList>
    </citation>
    <scope>NUCLEOTIDE SEQUENCE</scope>
    <source>
        <strain evidence="7">YIM 151497</strain>
    </source>
</reference>
<evidence type="ECO:0000256" key="1">
    <source>
        <dbReference type="ARBA" id="ARBA00005689"/>
    </source>
</evidence>
<keyword evidence="4" id="KW-0520">NAD</keyword>
<dbReference type="InterPro" id="IPR007886">
    <property type="entry name" value="AlaDH/PNT_N"/>
</dbReference>
<dbReference type="PIRSF" id="PIRSF000183">
    <property type="entry name" value="Alanine_dh"/>
    <property type="match status" value="1"/>
</dbReference>
<evidence type="ECO:0000256" key="4">
    <source>
        <dbReference type="PIRNR" id="PIRNR000183"/>
    </source>
</evidence>
<dbReference type="EMBL" id="CP107716">
    <property type="protein sequence ID" value="UYQ73587.1"/>
    <property type="molecule type" value="Genomic_DNA"/>
</dbReference>
<dbReference type="SMART" id="SM01003">
    <property type="entry name" value="AlaDh_PNT_N"/>
    <property type="match status" value="1"/>
</dbReference>
<dbReference type="NCBIfam" id="TIGR00518">
    <property type="entry name" value="alaDH"/>
    <property type="match status" value="1"/>
</dbReference>
<evidence type="ECO:0000313" key="8">
    <source>
        <dbReference type="Proteomes" id="UP001163882"/>
    </source>
</evidence>
<organism evidence="7 8">
    <name type="scientific">Pelagibacterium flavum</name>
    <dbReference type="NCBI Taxonomy" id="2984530"/>
    <lineage>
        <taxon>Bacteria</taxon>
        <taxon>Pseudomonadati</taxon>
        <taxon>Pseudomonadota</taxon>
        <taxon>Alphaproteobacteria</taxon>
        <taxon>Hyphomicrobiales</taxon>
        <taxon>Devosiaceae</taxon>
        <taxon>Pelagibacterium</taxon>
    </lineage>
</organism>
<evidence type="ECO:0000256" key="3">
    <source>
        <dbReference type="ARBA" id="ARBA00023002"/>
    </source>
</evidence>
<dbReference type="EC" id="1.4.1.1" evidence="2 4"/>
<dbReference type="CDD" id="cd05305">
    <property type="entry name" value="L-AlaDH"/>
    <property type="match status" value="1"/>
</dbReference>
<feature type="domain" description="Alanine dehydrogenase/pyridine nucleotide transhydrogenase N-terminal" evidence="6">
    <location>
        <begin position="4"/>
        <end position="137"/>
    </location>
</feature>
<dbReference type="Pfam" id="PF05222">
    <property type="entry name" value="AlaDh_PNT_N"/>
    <property type="match status" value="1"/>
</dbReference>
<evidence type="ECO:0000256" key="2">
    <source>
        <dbReference type="ARBA" id="ARBA00012897"/>
    </source>
</evidence>